<dbReference type="AlphaFoldDB" id="A0A699Z0D8"/>
<evidence type="ECO:0000256" key="2">
    <source>
        <dbReference type="ARBA" id="ARBA00005587"/>
    </source>
</evidence>
<dbReference type="PANTHER" id="PTHR30178">
    <property type="entry name" value="INNER MEMBRANE PROTEIN YAAH"/>
    <property type="match status" value="1"/>
</dbReference>
<dbReference type="GO" id="GO:0071422">
    <property type="term" value="P:succinate transmembrane transport"/>
    <property type="evidence" value="ECO:0007669"/>
    <property type="project" value="TreeGrafter"/>
</dbReference>
<keyword evidence="3 6" id="KW-0812">Transmembrane</keyword>
<dbReference type="EMBL" id="BLLF01000931">
    <property type="protein sequence ID" value="GFH15997.1"/>
    <property type="molecule type" value="Genomic_DNA"/>
</dbReference>
<name>A0A699Z0D8_HAELA</name>
<accession>A0A699Z0D8</accession>
<gene>
    <name evidence="7" type="ORF">HaLaN_12338</name>
</gene>
<comment type="caution">
    <text evidence="7">The sequence shown here is derived from an EMBL/GenBank/DDBJ whole genome shotgun (WGS) entry which is preliminary data.</text>
</comment>
<dbReference type="InterPro" id="IPR047623">
    <property type="entry name" value="SatP"/>
</dbReference>
<evidence type="ECO:0000256" key="4">
    <source>
        <dbReference type="ARBA" id="ARBA00022989"/>
    </source>
</evidence>
<organism evidence="7 8">
    <name type="scientific">Haematococcus lacustris</name>
    <name type="common">Green alga</name>
    <name type="synonym">Haematococcus pluvialis</name>
    <dbReference type="NCBI Taxonomy" id="44745"/>
    <lineage>
        <taxon>Eukaryota</taxon>
        <taxon>Viridiplantae</taxon>
        <taxon>Chlorophyta</taxon>
        <taxon>core chlorophytes</taxon>
        <taxon>Chlorophyceae</taxon>
        <taxon>CS clade</taxon>
        <taxon>Chlamydomonadales</taxon>
        <taxon>Haematococcaceae</taxon>
        <taxon>Haematococcus</taxon>
    </lineage>
</organism>
<dbReference type="InterPro" id="IPR000791">
    <property type="entry name" value="Gpr1/Fun34/SatP-like"/>
</dbReference>
<reference evidence="7 8" key="1">
    <citation type="submission" date="2020-02" db="EMBL/GenBank/DDBJ databases">
        <title>Draft genome sequence of Haematococcus lacustris strain NIES-144.</title>
        <authorList>
            <person name="Morimoto D."/>
            <person name="Nakagawa S."/>
            <person name="Yoshida T."/>
            <person name="Sawayama S."/>
        </authorList>
    </citation>
    <scope>NUCLEOTIDE SEQUENCE [LARGE SCALE GENOMIC DNA]</scope>
    <source>
        <strain evidence="7 8">NIES-144</strain>
    </source>
</reference>
<feature type="transmembrane region" description="Helical" evidence="6">
    <location>
        <begin position="160"/>
        <end position="179"/>
    </location>
</feature>
<evidence type="ECO:0000256" key="5">
    <source>
        <dbReference type="ARBA" id="ARBA00023136"/>
    </source>
</evidence>
<feature type="transmembrane region" description="Helical" evidence="6">
    <location>
        <begin position="95"/>
        <end position="115"/>
    </location>
</feature>
<evidence type="ECO:0000313" key="8">
    <source>
        <dbReference type="Proteomes" id="UP000485058"/>
    </source>
</evidence>
<feature type="transmembrane region" description="Helical" evidence="6">
    <location>
        <begin position="67"/>
        <end position="89"/>
    </location>
</feature>
<protein>
    <submittedName>
        <fullName evidence="7">Uncharacterized protein</fullName>
    </submittedName>
</protein>
<keyword evidence="4 6" id="KW-1133">Transmembrane helix</keyword>
<dbReference type="GO" id="GO:0015360">
    <property type="term" value="F:acetate:proton symporter activity"/>
    <property type="evidence" value="ECO:0007669"/>
    <property type="project" value="TreeGrafter"/>
</dbReference>
<proteinExistence type="inferred from homology"/>
<evidence type="ECO:0000256" key="1">
    <source>
        <dbReference type="ARBA" id="ARBA00004141"/>
    </source>
</evidence>
<dbReference type="NCBIfam" id="NF038013">
    <property type="entry name" value="AceTr_1"/>
    <property type="match status" value="1"/>
</dbReference>
<dbReference type="PANTHER" id="PTHR30178:SF3">
    <property type="entry name" value="SUCCINATE-ACETATE_PROTON SYMPORTER SATP"/>
    <property type="match status" value="1"/>
</dbReference>
<feature type="transmembrane region" description="Helical" evidence="6">
    <location>
        <begin position="136"/>
        <end position="154"/>
    </location>
</feature>
<evidence type="ECO:0000256" key="3">
    <source>
        <dbReference type="ARBA" id="ARBA00022692"/>
    </source>
</evidence>
<dbReference type="GO" id="GO:0005886">
    <property type="term" value="C:plasma membrane"/>
    <property type="evidence" value="ECO:0007669"/>
    <property type="project" value="TreeGrafter"/>
</dbReference>
<evidence type="ECO:0000313" key="7">
    <source>
        <dbReference type="EMBL" id="GFH15997.1"/>
    </source>
</evidence>
<sequence length="224" mass="23918">MATPTKAPHGTASVSDDLEHGHGMMVPAAVPPPPGVRANPGPFGLLCFGMTTCMLMFTTTKWSPGGFLPVVVAYAAFFGGFGQLVAGILELIRGATFAGTAFSCYGCFWLGWFLWKLLEIQKTVASVTATALTGDTLWCGLWAVFTLCFFVVTLRKNKCLQVVFASLTLTFILLAGANYSDSCKLAAGYVGFFCGSSAIYAAIAMLYQEELGWTLPGLRPTNYV</sequence>
<keyword evidence="5 6" id="KW-0472">Membrane</keyword>
<comment type="similarity">
    <text evidence="2">Belongs to the acetate uptake transporter (AceTr) (TC 2.A.96) family.</text>
</comment>
<dbReference type="Proteomes" id="UP000485058">
    <property type="component" value="Unassembled WGS sequence"/>
</dbReference>
<dbReference type="Pfam" id="PF01184">
    <property type="entry name" value="Gpr1_Fun34_YaaH"/>
    <property type="match status" value="1"/>
</dbReference>
<evidence type="ECO:0000256" key="6">
    <source>
        <dbReference type="SAM" id="Phobius"/>
    </source>
</evidence>
<comment type="subcellular location">
    <subcellularLocation>
        <location evidence="1">Membrane</location>
        <topology evidence="1">Multi-pass membrane protein</topology>
    </subcellularLocation>
</comment>
<keyword evidence="8" id="KW-1185">Reference proteome</keyword>
<feature type="transmembrane region" description="Helical" evidence="6">
    <location>
        <begin position="186"/>
        <end position="207"/>
    </location>
</feature>